<dbReference type="EMBL" id="CM045771">
    <property type="protein sequence ID" value="KAI7989196.1"/>
    <property type="molecule type" value="Genomic_DNA"/>
</dbReference>
<accession>A0ACC0FP34</accession>
<organism evidence="1 2">
    <name type="scientific">Camellia lanceoleosa</name>
    <dbReference type="NCBI Taxonomy" id="1840588"/>
    <lineage>
        <taxon>Eukaryota</taxon>
        <taxon>Viridiplantae</taxon>
        <taxon>Streptophyta</taxon>
        <taxon>Embryophyta</taxon>
        <taxon>Tracheophyta</taxon>
        <taxon>Spermatophyta</taxon>
        <taxon>Magnoliopsida</taxon>
        <taxon>eudicotyledons</taxon>
        <taxon>Gunneridae</taxon>
        <taxon>Pentapetalae</taxon>
        <taxon>asterids</taxon>
        <taxon>Ericales</taxon>
        <taxon>Theaceae</taxon>
        <taxon>Camellia</taxon>
    </lineage>
</organism>
<proteinExistence type="predicted"/>
<evidence type="ECO:0000313" key="1">
    <source>
        <dbReference type="EMBL" id="KAI7989196.1"/>
    </source>
</evidence>
<comment type="caution">
    <text evidence="1">The sequence shown here is derived from an EMBL/GenBank/DDBJ whole genome shotgun (WGS) entry which is preliminary data.</text>
</comment>
<name>A0ACC0FP34_9ERIC</name>
<evidence type="ECO:0000313" key="2">
    <source>
        <dbReference type="Proteomes" id="UP001060215"/>
    </source>
</evidence>
<reference evidence="1 2" key="1">
    <citation type="journal article" date="2022" name="Plant J.">
        <title>Chromosome-level genome of Camellia lanceoleosa provides a valuable resource for understanding genome evolution and self-incompatibility.</title>
        <authorList>
            <person name="Gong W."/>
            <person name="Xiao S."/>
            <person name="Wang L."/>
            <person name="Liao Z."/>
            <person name="Chang Y."/>
            <person name="Mo W."/>
            <person name="Hu G."/>
            <person name="Li W."/>
            <person name="Zhao G."/>
            <person name="Zhu H."/>
            <person name="Hu X."/>
            <person name="Ji K."/>
            <person name="Xiang X."/>
            <person name="Song Q."/>
            <person name="Yuan D."/>
            <person name="Jin S."/>
            <person name="Zhang L."/>
        </authorList>
    </citation>
    <scope>NUCLEOTIDE SEQUENCE [LARGE SCALE GENOMIC DNA]</scope>
    <source>
        <strain evidence="1">SQ_2022a</strain>
    </source>
</reference>
<protein>
    <submittedName>
        <fullName evidence="1">TATA-binding protein-associated factor BTAF1</fullName>
    </submittedName>
</protein>
<sequence>MSEIQEKVVLHRASSHVFQALQYLLKLCGHPLLVIGEKIPDSFSCVLSELFPANSDIISELHKLHHSPKLVALQEILEECGIGVDASSSEGCVSVGQHRVLIFAQHKAFLDIIERDLFHGHMKSVTYLRLDGSVEPEKRFDIVKAFNSDPTIDVLCSLHMAMDRAHRLGQRKVVNVHRLIMRGTLEEKVMSLQKFKVSVANSVINAENASMKTMNTDQLLDLFTSAETKKATAASKGSDGNFDGDTKSVGTGKGLKAILGGLEELWDQSQYTEEYNLSHFLTKLKR</sequence>
<gene>
    <name evidence="1" type="ORF">LOK49_LG13G03007</name>
</gene>
<keyword evidence="2" id="KW-1185">Reference proteome</keyword>
<dbReference type="Proteomes" id="UP001060215">
    <property type="component" value="Chromosome 14"/>
</dbReference>